<reference evidence="2" key="1">
    <citation type="submission" date="2016-01" db="EMBL/GenBank/DDBJ databases">
        <title>Draft genome sequence of Thermodesulfovibrio aggregans strain TGE-P1.</title>
        <authorList>
            <person name="Sekiguchi Y."/>
            <person name="Ohashi A."/>
            <person name="Matsuura N."/>
            <person name="Tourlousse M.D."/>
        </authorList>
    </citation>
    <scope>NUCLEOTIDE SEQUENCE [LARGE SCALE GENOMIC DNA]</scope>
    <source>
        <strain evidence="2">TGE-P1</strain>
    </source>
</reference>
<protein>
    <recommendedName>
        <fullName evidence="3">DUF2281 domain-containing protein</fullName>
    </recommendedName>
</protein>
<accession>A0A0U9HYS0</accession>
<evidence type="ECO:0000313" key="2">
    <source>
        <dbReference type="Proteomes" id="UP000054976"/>
    </source>
</evidence>
<proteinExistence type="predicted"/>
<gene>
    <name evidence="1" type="ORF">TAGGR_2338</name>
</gene>
<dbReference type="AlphaFoldDB" id="A0A0U9HYS0"/>
<keyword evidence="2" id="KW-1185">Reference proteome</keyword>
<evidence type="ECO:0008006" key="3">
    <source>
        <dbReference type="Google" id="ProtNLM"/>
    </source>
</evidence>
<name>A0A0U9HYS0_9BACT</name>
<comment type="caution">
    <text evidence="1">The sequence shown here is derived from an EMBL/GenBank/DDBJ whole genome shotgun (WGS) entry which is preliminary data.</text>
</comment>
<evidence type="ECO:0000313" key="1">
    <source>
        <dbReference type="EMBL" id="GAQ95445.1"/>
    </source>
</evidence>
<sequence>MEKEIDELKIRELPGDLKKDVLDYIEFLLFF</sequence>
<organism evidence="1 2">
    <name type="scientific">Thermodesulfovibrio aggregans</name>
    <dbReference type="NCBI Taxonomy" id="86166"/>
    <lineage>
        <taxon>Bacteria</taxon>
        <taxon>Pseudomonadati</taxon>
        <taxon>Nitrospirota</taxon>
        <taxon>Thermodesulfovibrionia</taxon>
        <taxon>Thermodesulfovibrionales</taxon>
        <taxon>Thermodesulfovibrionaceae</taxon>
        <taxon>Thermodesulfovibrio</taxon>
    </lineage>
</organism>
<dbReference type="Proteomes" id="UP000054976">
    <property type="component" value="Unassembled WGS sequence"/>
</dbReference>
<dbReference type="EMBL" id="BCNO01000002">
    <property type="protein sequence ID" value="GAQ95445.1"/>
    <property type="molecule type" value="Genomic_DNA"/>
</dbReference>